<organism evidence="2 3">
    <name type="scientific">Sedimentibacter acidaminivorans</name>
    <dbReference type="NCBI Taxonomy" id="913099"/>
    <lineage>
        <taxon>Bacteria</taxon>
        <taxon>Bacillati</taxon>
        <taxon>Bacillota</taxon>
        <taxon>Tissierellia</taxon>
        <taxon>Sedimentibacter</taxon>
    </lineage>
</organism>
<evidence type="ECO:0000313" key="2">
    <source>
        <dbReference type="EMBL" id="MBP1924794.1"/>
    </source>
</evidence>
<feature type="domain" description="SLH" evidence="1">
    <location>
        <begin position="265"/>
        <end position="327"/>
    </location>
</feature>
<feature type="domain" description="SLH" evidence="1">
    <location>
        <begin position="136"/>
        <end position="197"/>
    </location>
</feature>
<reference evidence="2 3" key="1">
    <citation type="submission" date="2021-03" db="EMBL/GenBank/DDBJ databases">
        <title>Genomic Encyclopedia of Type Strains, Phase IV (KMG-IV): sequencing the most valuable type-strain genomes for metagenomic binning, comparative biology and taxonomic classification.</title>
        <authorList>
            <person name="Goeker M."/>
        </authorList>
    </citation>
    <scope>NUCLEOTIDE SEQUENCE [LARGE SCALE GENOMIC DNA]</scope>
    <source>
        <strain evidence="2 3">DSM 24004</strain>
    </source>
</reference>
<keyword evidence="3" id="KW-1185">Reference proteome</keyword>
<dbReference type="InterPro" id="IPR001119">
    <property type="entry name" value="SLH_dom"/>
</dbReference>
<dbReference type="EMBL" id="JAGGKS010000001">
    <property type="protein sequence ID" value="MBP1924794.1"/>
    <property type="molecule type" value="Genomic_DNA"/>
</dbReference>
<name>A0ABS4GAT3_9FIRM</name>
<evidence type="ECO:0000259" key="1">
    <source>
        <dbReference type="PROSITE" id="PS51272"/>
    </source>
</evidence>
<dbReference type="Proteomes" id="UP001519342">
    <property type="component" value="Unassembled WGS sequence"/>
</dbReference>
<dbReference type="PANTHER" id="PTHR43308:SF5">
    <property type="entry name" value="S-LAYER PROTEIN _ PEPTIDOGLYCAN ENDO-BETA-N-ACETYLGLUCOSAMINIDASE"/>
    <property type="match status" value="1"/>
</dbReference>
<protein>
    <recommendedName>
        <fullName evidence="1">SLH domain-containing protein</fullName>
    </recommendedName>
</protein>
<proteinExistence type="predicted"/>
<accession>A0ABS4GAT3</accession>
<comment type="caution">
    <text evidence="2">The sequence shown here is derived from an EMBL/GenBank/DDBJ whole genome shotgun (WGS) entry which is preliminary data.</text>
</comment>
<sequence>MTVVTDNGTLTFDSKAVAAMGTQAAATNIKVIVEDVVKTTLTGDQQAKVGDKNVYDLTVISGGKLISNFNGGNVYVSIPYELKEGETADNLTVWYMADDGSLTEIKCTYDTKTKSVAFVVDHFSKYIIGYDDLVSWVNPFTDVKSSAWYYNAVAFVNMNGLMKGQTDTTFGSKIAMTRSMFVTILGRMEGIDATMYANKNTFSDVKNDQYYTPYIAWASDKGIVSGTGGDKFAPNAAVTREQMAVMMTNYMKFKDQGPKDEWAIQLTYGDLDKVSSWADEGVMFMTMKDLMKGMGNDPNGNPLFAPKSTSTRAQTAQVIMNLEELLK</sequence>
<dbReference type="PROSITE" id="PS51272">
    <property type="entry name" value="SLH"/>
    <property type="match status" value="3"/>
</dbReference>
<dbReference type="Pfam" id="PF00395">
    <property type="entry name" value="SLH"/>
    <property type="match status" value="3"/>
</dbReference>
<gene>
    <name evidence="2" type="ORF">J2Z76_000647</name>
</gene>
<evidence type="ECO:0000313" key="3">
    <source>
        <dbReference type="Proteomes" id="UP001519342"/>
    </source>
</evidence>
<dbReference type="InterPro" id="IPR051465">
    <property type="entry name" value="Cell_Envelope_Struct_Comp"/>
</dbReference>
<dbReference type="PANTHER" id="PTHR43308">
    <property type="entry name" value="OUTER MEMBRANE PROTEIN ALPHA-RELATED"/>
    <property type="match status" value="1"/>
</dbReference>
<feature type="domain" description="SLH" evidence="1">
    <location>
        <begin position="198"/>
        <end position="261"/>
    </location>
</feature>